<evidence type="ECO:0000256" key="8">
    <source>
        <dbReference type="HAMAP-Rule" id="MF_00459"/>
    </source>
</evidence>
<feature type="transmembrane region" description="Helical" evidence="8">
    <location>
        <begin position="73"/>
        <end position="94"/>
    </location>
</feature>
<keyword evidence="5 8" id="KW-0249">Electron transport</keyword>
<evidence type="ECO:0000256" key="1">
    <source>
        <dbReference type="ARBA" id="ARBA00004127"/>
    </source>
</evidence>
<dbReference type="PANTHER" id="PTHR30335:SF0">
    <property type="entry name" value="ION-TRANSLOCATING OXIDOREDUCTASE COMPLEX SUBUNIT A"/>
    <property type="match status" value="1"/>
</dbReference>
<evidence type="ECO:0000256" key="2">
    <source>
        <dbReference type="ARBA" id="ARBA00022448"/>
    </source>
</evidence>
<dbReference type="InterPro" id="IPR050133">
    <property type="entry name" value="NqrDE/RnfAE_oxidrdctase"/>
</dbReference>
<dbReference type="Pfam" id="PF02508">
    <property type="entry name" value="Rnf-Nqr"/>
    <property type="match status" value="1"/>
</dbReference>
<dbReference type="GO" id="GO:0012505">
    <property type="term" value="C:endomembrane system"/>
    <property type="evidence" value="ECO:0007669"/>
    <property type="project" value="UniProtKB-SubCell"/>
</dbReference>
<feature type="transmembrane region" description="Helical" evidence="8">
    <location>
        <begin position="177"/>
        <end position="198"/>
    </location>
</feature>
<evidence type="ECO:0000256" key="7">
    <source>
        <dbReference type="ARBA" id="ARBA00023136"/>
    </source>
</evidence>
<dbReference type="HAMAP" id="MF_00459">
    <property type="entry name" value="RsxA_RnfA"/>
    <property type="match status" value="1"/>
</dbReference>
<comment type="similarity">
    <text evidence="8">Belongs to the NqrDE/RnfAE family.</text>
</comment>
<evidence type="ECO:0000256" key="6">
    <source>
        <dbReference type="ARBA" id="ARBA00022989"/>
    </source>
</evidence>
<dbReference type="EC" id="7.-.-.-" evidence="8"/>
<organism evidence="9 10">
    <name type="scientific">Candidatus Scybalocola faecigallinarum</name>
    <dbReference type="NCBI Taxonomy" id="2840941"/>
    <lineage>
        <taxon>Bacteria</taxon>
        <taxon>Bacillati</taxon>
        <taxon>Bacillota</taxon>
        <taxon>Clostridia</taxon>
        <taxon>Lachnospirales</taxon>
        <taxon>Lachnospiraceae</taxon>
        <taxon>Lachnospiraceae incertae sedis</taxon>
        <taxon>Candidatus Scybalocola (ex Gilroy et al. 2021)</taxon>
    </lineage>
</organism>
<keyword evidence="7 8" id="KW-0472">Membrane</keyword>
<sequence>MSVTNLVSIFLAAILTNNYILSRFLGICPFLGVSKKLDTAVGMSAAVIFVMVIATAVTWPIQVFLLTPNDLDYLQTIVFILVIAALVQFVEIVLKKYMVGLYNALGVYLPLITTNCAVLGVTILNIDEGYVNGIEGFVTSLVNSFGSGLGFMLAMVLFAGVRGRIENSDIPKSLQGLPITLVSASLVACSFLGFQGLVDGLFK</sequence>
<reference evidence="9" key="1">
    <citation type="submission" date="2020-10" db="EMBL/GenBank/DDBJ databases">
        <authorList>
            <person name="Gilroy R."/>
        </authorList>
    </citation>
    <scope>NUCLEOTIDE SEQUENCE</scope>
    <source>
        <strain evidence="9">CHK178-757</strain>
    </source>
</reference>
<keyword evidence="3 8" id="KW-0812">Transmembrane</keyword>
<keyword evidence="8" id="KW-1003">Cell membrane</keyword>
<comment type="subunit">
    <text evidence="8">The complex is composed of six subunits: RnfA, RnfB, RnfC, RnfD, RnfE and RnfG.</text>
</comment>
<dbReference type="AlphaFoldDB" id="A0A9D1JR65"/>
<accession>A0A9D1JR65</accession>
<keyword evidence="6 8" id="KW-1133">Transmembrane helix</keyword>
<keyword evidence="4 8" id="KW-1278">Translocase</keyword>
<dbReference type="Proteomes" id="UP000823927">
    <property type="component" value="Unassembled WGS sequence"/>
</dbReference>
<dbReference type="InterPro" id="IPR003667">
    <property type="entry name" value="NqrDE/RnfAE"/>
</dbReference>
<comment type="caution">
    <text evidence="9">The sequence shown here is derived from an EMBL/GenBank/DDBJ whole genome shotgun (WGS) entry which is preliminary data.</text>
</comment>
<proteinExistence type="inferred from homology"/>
<evidence type="ECO:0000256" key="4">
    <source>
        <dbReference type="ARBA" id="ARBA00022967"/>
    </source>
</evidence>
<keyword evidence="2 8" id="KW-0813">Transport</keyword>
<dbReference type="PANTHER" id="PTHR30335">
    <property type="entry name" value="INTEGRAL MEMBRANE PROTEIN OF SOXR-REDUCING COMPLEX"/>
    <property type="match status" value="1"/>
</dbReference>
<evidence type="ECO:0000256" key="5">
    <source>
        <dbReference type="ARBA" id="ARBA00022982"/>
    </source>
</evidence>
<name>A0A9D1JR65_9FIRM</name>
<gene>
    <name evidence="8" type="primary">rnfA</name>
    <name evidence="9" type="ORF">IAB46_10420</name>
</gene>
<comment type="function">
    <text evidence="8">Part of a membrane-bound complex that couples electron transfer with translocation of ions across the membrane.</text>
</comment>
<dbReference type="EMBL" id="DVIT01000037">
    <property type="protein sequence ID" value="HIS47941.1"/>
    <property type="molecule type" value="Genomic_DNA"/>
</dbReference>
<evidence type="ECO:0000256" key="3">
    <source>
        <dbReference type="ARBA" id="ARBA00022692"/>
    </source>
</evidence>
<protein>
    <recommendedName>
        <fullName evidence="8">Ion-translocating oxidoreductase complex subunit A</fullName>
        <ecNumber evidence="8">7.-.-.-</ecNumber>
    </recommendedName>
    <alternativeName>
        <fullName evidence="8">Rnf electron transport complex subunit A</fullName>
    </alternativeName>
</protein>
<evidence type="ECO:0000313" key="9">
    <source>
        <dbReference type="EMBL" id="HIS47941.1"/>
    </source>
</evidence>
<dbReference type="InterPro" id="IPR011293">
    <property type="entry name" value="Ion_transpt_RnfA/RsxA"/>
</dbReference>
<dbReference type="PIRSF" id="PIRSF006102">
    <property type="entry name" value="NQR_DE"/>
    <property type="match status" value="1"/>
</dbReference>
<dbReference type="GO" id="GO:0005886">
    <property type="term" value="C:plasma membrane"/>
    <property type="evidence" value="ECO:0007669"/>
    <property type="project" value="UniProtKB-SubCell"/>
</dbReference>
<evidence type="ECO:0000313" key="10">
    <source>
        <dbReference type="Proteomes" id="UP000823927"/>
    </source>
</evidence>
<feature type="transmembrane region" description="Helical" evidence="8">
    <location>
        <begin position="144"/>
        <end position="165"/>
    </location>
</feature>
<feature type="transmembrane region" description="Helical" evidence="8">
    <location>
        <begin position="6"/>
        <end position="28"/>
    </location>
</feature>
<dbReference type="GO" id="GO:0022900">
    <property type="term" value="P:electron transport chain"/>
    <property type="evidence" value="ECO:0007669"/>
    <property type="project" value="UniProtKB-UniRule"/>
</dbReference>
<comment type="subcellular location">
    <subcellularLocation>
        <location evidence="8">Cell membrane</location>
        <topology evidence="8">Multi-pass membrane protein</topology>
    </subcellularLocation>
    <subcellularLocation>
        <location evidence="1">Endomembrane system</location>
        <topology evidence="1">Multi-pass membrane protein</topology>
    </subcellularLocation>
</comment>
<dbReference type="NCBIfam" id="TIGR01943">
    <property type="entry name" value="rnfA"/>
    <property type="match status" value="1"/>
</dbReference>
<feature type="transmembrane region" description="Helical" evidence="8">
    <location>
        <begin position="101"/>
        <end position="124"/>
    </location>
</feature>
<feature type="transmembrane region" description="Helical" evidence="8">
    <location>
        <begin position="40"/>
        <end position="61"/>
    </location>
</feature>
<reference evidence="9" key="2">
    <citation type="journal article" date="2021" name="PeerJ">
        <title>Extensive microbial diversity within the chicken gut microbiome revealed by metagenomics and culture.</title>
        <authorList>
            <person name="Gilroy R."/>
            <person name="Ravi A."/>
            <person name="Getino M."/>
            <person name="Pursley I."/>
            <person name="Horton D.L."/>
            <person name="Alikhan N.F."/>
            <person name="Baker D."/>
            <person name="Gharbi K."/>
            <person name="Hall N."/>
            <person name="Watson M."/>
            <person name="Adriaenssens E.M."/>
            <person name="Foster-Nyarko E."/>
            <person name="Jarju S."/>
            <person name="Secka A."/>
            <person name="Antonio M."/>
            <person name="Oren A."/>
            <person name="Chaudhuri R.R."/>
            <person name="La Ragione R."/>
            <person name="Hildebrand F."/>
            <person name="Pallen M.J."/>
        </authorList>
    </citation>
    <scope>NUCLEOTIDE SEQUENCE</scope>
    <source>
        <strain evidence="9">CHK178-757</strain>
    </source>
</reference>